<dbReference type="RefSeq" id="WP_126096647.1">
    <property type="nucleotide sequence ID" value="NZ_JBEPLM010000006.1"/>
</dbReference>
<gene>
    <name evidence="1" type="ORF">ABID26_003634</name>
</gene>
<accession>A0ABV2HV82</accession>
<organism evidence="1 2">
    <name type="scientific">Mesorhizobium shonense</name>
    <dbReference type="NCBI Taxonomy" id="1209948"/>
    <lineage>
        <taxon>Bacteria</taxon>
        <taxon>Pseudomonadati</taxon>
        <taxon>Pseudomonadota</taxon>
        <taxon>Alphaproteobacteria</taxon>
        <taxon>Hyphomicrobiales</taxon>
        <taxon>Phyllobacteriaceae</taxon>
        <taxon>Mesorhizobium</taxon>
    </lineage>
</organism>
<reference evidence="1 2" key="1">
    <citation type="submission" date="2024-06" db="EMBL/GenBank/DDBJ databases">
        <title>Genomic Encyclopedia of Type Strains, Phase IV (KMG-IV): sequencing the most valuable type-strain genomes for metagenomic binning, comparative biology and taxonomic classification.</title>
        <authorList>
            <person name="Goeker M."/>
        </authorList>
    </citation>
    <scope>NUCLEOTIDE SEQUENCE [LARGE SCALE GENOMIC DNA]</scope>
    <source>
        <strain evidence="1 2">DSM 29846</strain>
    </source>
</reference>
<dbReference type="EMBL" id="JBEPLM010000006">
    <property type="protein sequence ID" value="MET3594228.1"/>
    <property type="molecule type" value="Genomic_DNA"/>
</dbReference>
<proteinExistence type="predicted"/>
<evidence type="ECO:0000313" key="2">
    <source>
        <dbReference type="Proteomes" id="UP001549036"/>
    </source>
</evidence>
<dbReference type="Proteomes" id="UP001549036">
    <property type="component" value="Unassembled WGS sequence"/>
</dbReference>
<sequence>MTQRESNRNLSASLPKRFGFFDLAIELTGSQEACGTNRFKFSLNRPESALQHAFWRRSSNFCFKLPWAATKVILSGEIVSLIGSIQIQSALRLEAS</sequence>
<keyword evidence="2" id="KW-1185">Reference proteome</keyword>
<protein>
    <submittedName>
        <fullName evidence="1">Uncharacterized protein</fullName>
    </submittedName>
</protein>
<name>A0ABV2HV82_9HYPH</name>
<comment type="caution">
    <text evidence="1">The sequence shown here is derived from an EMBL/GenBank/DDBJ whole genome shotgun (WGS) entry which is preliminary data.</text>
</comment>
<evidence type="ECO:0000313" key="1">
    <source>
        <dbReference type="EMBL" id="MET3594228.1"/>
    </source>
</evidence>